<organism evidence="13 14">
    <name type="scientific">Rhynchospora tenuis</name>
    <dbReference type="NCBI Taxonomy" id="198213"/>
    <lineage>
        <taxon>Eukaryota</taxon>
        <taxon>Viridiplantae</taxon>
        <taxon>Streptophyta</taxon>
        <taxon>Embryophyta</taxon>
        <taxon>Tracheophyta</taxon>
        <taxon>Spermatophyta</taxon>
        <taxon>Magnoliopsida</taxon>
        <taxon>Liliopsida</taxon>
        <taxon>Poales</taxon>
        <taxon>Cyperaceae</taxon>
        <taxon>Cyperoideae</taxon>
        <taxon>Rhynchosporeae</taxon>
        <taxon>Rhynchospora</taxon>
    </lineage>
</organism>
<keyword evidence="14" id="KW-1185">Reference proteome</keyword>
<keyword evidence="9 10" id="KW-0927">Auxin signaling pathway</keyword>
<dbReference type="InterPro" id="IPR033389">
    <property type="entry name" value="AUX/IAA_dom"/>
</dbReference>
<keyword evidence="7 10" id="KW-0804">Transcription</keyword>
<protein>
    <recommendedName>
        <fullName evidence="10">Auxin-responsive protein</fullName>
    </recommendedName>
</protein>
<keyword evidence="5 10" id="KW-0678">Repressor</keyword>
<evidence type="ECO:0000259" key="12">
    <source>
        <dbReference type="PROSITE" id="PS51745"/>
    </source>
</evidence>
<evidence type="ECO:0000256" key="2">
    <source>
        <dbReference type="ARBA" id="ARBA00004123"/>
    </source>
</evidence>
<dbReference type="Pfam" id="PF02309">
    <property type="entry name" value="AUX_IAA"/>
    <property type="match status" value="1"/>
</dbReference>
<comment type="similarity">
    <text evidence="3 10">Belongs to the Aux/IAA family.</text>
</comment>
<dbReference type="InterPro" id="IPR053793">
    <property type="entry name" value="PB1-like"/>
</dbReference>
<comment type="subunit">
    <text evidence="4 10">Homodimers and heterodimers.</text>
</comment>
<evidence type="ECO:0000256" key="3">
    <source>
        <dbReference type="ARBA" id="ARBA00006728"/>
    </source>
</evidence>
<dbReference type="GO" id="GO:0009734">
    <property type="term" value="P:auxin-activated signaling pathway"/>
    <property type="evidence" value="ECO:0007669"/>
    <property type="project" value="UniProtKB-UniRule"/>
</dbReference>
<evidence type="ECO:0000256" key="1">
    <source>
        <dbReference type="ARBA" id="ARBA00002159"/>
    </source>
</evidence>
<evidence type="ECO:0000313" key="14">
    <source>
        <dbReference type="Proteomes" id="UP001210211"/>
    </source>
</evidence>
<accession>A0AAD5ZU94</accession>
<dbReference type="Proteomes" id="UP001210211">
    <property type="component" value="Unassembled WGS sequence"/>
</dbReference>
<keyword evidence="6 10" id="KW-0805">Transcription regulation</keyword>
<dbReference type="PANTHER" id="PTHR31734">
    <property type="entry name" value="AUXIN-RESPONSIVE PROTEIN IAA17"/>
    <property type="match status" value="1"/>
</dbReference>
<dbReference type="PROSITE" id="PS51745">
    <property type="entry name" value="PB1"/>
    <property type="match status" value="1"/>
</dbReference>
<dbReference type="SUPFAM" id="SSF54277">
    <property type="entry name" value="CAD &amp; PB1 domains"/>
    <property type="match status" value="1"/>
</dbReference>
<reference evidence="13 14" key="1">
    <citation type="journal article" date="2022" name="Cell">
        <title>Repeat-based holocentromeres influence genome architecture and karyotype evolution.</title>
        <authorList>
            <person name="Hofstatter P.G."/>
            <person name="Thangavel G."/>
            <person name="Lux T."/>
            <person name="Neumann P."/>
            <person name="Vondrak T."/>
            <person name="Novak P."/>
            <person name="Zhang M."/>
            <person name="Costa L."/>
            <person name="Castellani M."/>
            <person name="Scott A."/>
            <person name="Toegelov H."/>
            <person name="Fuchs J."/>
            <person name="Mata-Sucre Y."/>
            <person name="Dias Y."/>
            <person name="Vanzela A.L.L."/>
            <person name="Huettel B."/>
            <person name="Almeida C.C.S."/>
            <person name="Simkova H."/>
            <person name="Souza G."/>
            <person name="Pedrosa-Harand A."/>
            <person name="Macas J."/>
            <person name="Mayer K.F.X."/>
            <person name="Houben A."/>
            <person name="Marques A."/>
        </authorList>
    </citation>
    <scope>NUCLEOTIDE SEQUENCE [LARGE SCALE GENOMIC DNA]</scope>
    <source>
        <strain evidence="13">RhyTen1mFocal</strain>
    </source>
</reference>
<name>A0AAD5ZU94_9POAL</name>
<dbReference type="PANTHER" id="PTHR31734:SF2">
    <property type="entry name" value="AUXIN-RESPONSIVE PROTEIN IAA26"/>
    <property type="match status" value="1"/>
</dbReference>
<feature type="compositionally biased region" description="Basic and acidic residues" evidence="11">
    <location>
        <begin position="115"/>
        <end position="129"/>
    </location>
</feature>
<feature type="region of interest" description="Disordered" evidence="11">
    <location>
        <begin position="160"/>
        <end position="182"/>
    </location>
</feature>
<feature type="domain" description="PB1" evidence="12">
    <location>
        <begin position="185"/>
        <end position="291"/>
    </location>
</feature>
<feature type="region of interest" description="Disordered" evidence="11">
    <location>
        <begin position="111"/>
        <end position="144"/>
    </location>
</feature>
<comment type="caution">
    <text evidence="13">The sequence shown here is derived from an EMBL/GenBank/DDBJ whole genome shotgun (WGS) entry which is preliminary data.</text>
</comment>
<dbReference type="InterPro" id="IPR003311">
    <property type="entry name" value="AUX_IAA"/>
</dbReference>
<proteinExistence type="inferred from homology"/>
<gene>
    <name evidence="13" type="ORF">LUZ61_007752</name>
</gene>
<dbReference type="EMBL" id="JAMRDG010000001">
    <property type="protein sequence ID" value="KAJ3704047.1"/>
    <property type="molecule type" value="Genomic_DNA"/>
</dbReference>
<evidence type="ECO:0000256" key="6">
    <source>
        <dbReference type="ARBA" id="ARBA00023015"/>
    </source>
</evidence>
<keyword evidence="8 10" id="KW-0539">Nucleus</keyword>
<evidence type="ECO:0000256" key="4">
    <source>
        <dbReference type="ARBA" id="ARBA00011726"/>
    </source>
</evidence>
<dbReference type="Gene3D" id="3.10.20.90">
    <property type="entry name" value="Phosphatidylinositol 3-kinase Catalytic Subunit, Chain A, domain 1"/>
    <property type="match status" value="1"/>
</dbReference>
<comment type="function">
    <text evidence="1 10">Aux/IAA proteins are short-lived transcriptional factors that function as repressors of early auxin response genes at low auxin concentrations.</text>
</comment>
<comment type="subcellular location">
    <subcellularLocation>
        <location evidence="2 10">Nucleus</location>
    </subcellularLocation>
</comment>
<sequence>MEEESKKKDTYPKLLHLIPNEREWKLGFNPKIGNQTKLLDQEERKLELKLGLPGQDVERIEEMPSLHSLGRSLNALNPSSSLSHGAKRGFSDAIKSKSQVYNVRMGKELSLGTTAEREKNTQCQDKEANNSKAPAAAQSRNVPAPVVGWPPIRSFRKNIASSSKQLAEPQNHETGANPKANAKKSNFVKINMDGIPIGRKVDLSAYDSYEKLCSAIKELFKGLLEVQKDSSKNEDCENREHEENEIFTCLLDGSGEYTLVYEDSEGDRVLASDVPWRLFVSSAKRLRVLKSSELSQLSSGSISRRKTTHC</sequence>
<evidence type="ECO:0000256" key="5">
    <source>
        <dbReference type="ARBA" id="ARBA00022491"/>
    </source>
</evidence>
<evidence type="ECO:0000256" key="7">
    <source>
        <dbReference type="ARBA" id="ARBA00023163"/>
    </source>
</evidence>
<dbReference type="GO" id="GO:0006355">
    <property type="term" value="P:regulation of DNA-templated transcription"/>
    <property type="evidence" value="ECO:0007669"/>
    <property type="project" value="InterPro"/>
</dbReference>
<dbReference type="AlphaFoldDB" id="A0AAD5ZU94"/>
<evidence type="ECO:0000256" key="11">
    <source>
        <dbReference type="SAM" id="MobiDB-lite"/>
    </source>
</evidence>
<dbReference type="GO" id="GO:0005634">
    <property type="term" value="C:nucleus"/>
    <property type="evidence" value="ECO:0007669"/>
    <property type="project" value="UniProtKB-SubCell"/>
</dbReference>
<evidence type="ECO:0000256" key="8">
    <source>
        <dbReference type="ARBA" id="ARBA00023242"/>
    </source>
</evidence>
<evidence type="ECO:0000313" key="13">
    <source>
        <dbReference type="EMBL" id="KAJ3704047.1"/>
    </source>
</evidence>
<evidence type="ECO:0000256" key="9">
    <source>
        <dbReference type="ARBA" id="ARBA00023294"/>
    </source>
</evidence>
<evidence type="ECO:0000256" key="10">
    <source>
        <dbReference type="RuleBase" id="RU004549"/>
    </source>
</evidence>
<dbReference type="FunFam" id="3.10.20.90:FF:000225">
    <property type="entry name" value="Auxin-responsive protein"/>
    <property type="match status" value="1"/>
</dbReference>